<proteinExistence type="predicted"/>
<name>A0A6A5YMP0_9PLEO</name>
<evidence type="ECO:0000313" key="4">
    <source>
        <dbReference type="EMBL" id="KAF2108365.1"/>
    </source>
</evidence>
<dbReference type="Pfam" id="PF20253">
    <property type="entry name" value="DUF6604"/>
    <property type="match status" value="1"/>
</dbReference>
<keyword evidence="5" id="KW-1185">Reference proteome</keyword>
<evidence type="ECO:0000256" key="1">
    <source>
        <dbReference type="SAM" id="MobiDB-lite"/>
    </source>
</evidence>
<gene>
    <name evidence="4" type="ORF">BDV96DRAFT_652930</name>
</gene>
<keyword evidence="2" id="KW-1133">Transmembrane helix</keyword>
<keyword evidence="2" id="KW-0812">Transmembrane</keyword>
<evidence type="ECO:0000256" key="2">
    <source>
        <dbReference type="SAM" id="Phobius"/>
    </source>
</evidence>
<dbReference type="InterPro" id="IPR046539">
    <property type="entry name" value="DUF6604"/>
</dbReference>
<feature type="transmembrane region" description="Helical" evidence="2">
    <location>
        <begin position="279"/>
        <end position="301"/>
    </location>
</feature>
<dbReference type="AlphaFoldDB" id="A0A6A5YMP0"/>
<feature type="region of interest" description="Disordered" evidence="1">
    <location>
        <begin position="154"/>
        <end position="187"/>
    </location>
</feature>
<protein>
    <recommendedName>
        <fullName evidence="3">DUF6604 domain-containing protein</fullName>
    </recommendedName>
</protein>
<sequence>MRSELYLDSYKRYKNGTNAVAMWLANTAAKFDIKFRSSRDHYILPIGVFSRLATTISLVADVPVPRSFIDSLKDALFLRKEANRWFQCQSGDEAFKAANDRHVHVVSVLEEVLRTLNPLREPATQHAYKNSSQRDAPKKSNIFKTLQVEIEDADDDGDNDEVSAAPPPPKIRSTPSPQREEAFEAQTSESDLPFAIFCFFNDLQEIRKYLKDIWQQYKDRKIGLMSVAITTDIAFDMVKQKEEEFRDNFSIPRDVYMSSILFDFYIQQRNPPGTSRHPLKAWICLCMILQSMSIFLASFTWRKKSEQRKTSIIHG</sequence>
<feature type="domain" description="DUF6604" evidence="3">
    <location>
        <begin position="11"/>
        <end position="246"/>
    </location>
</feature>
<dbReference type="OrthoDB" id="3640263at2759"/>
<dbReference type="Proteomes" id="UP000799770">
    <property type="component" value="Unassembled WGS sequence"/>
</dbReference>
<dbReference type="EMBL" id="ML977348">
    <property type="protein sequence ID" value="KAF2108365.1"/>
    <property type="molecule type" value="Genomic_DNA"/>
</dbReference>
<accession>A0A6A5YMP0</accession>
<dbReference type="PANTHER" id="PTHR38795:SF1">
    <property type="entry name" value="DUF6604 DOMAIN-CONTAINING PROTEIN"/>
    <property type="match status" value="1"/>
</dbReference>
<dbReference type="PANTHER" id="PTHR38795">
    <property type="entry name" value="DUF6604 DOMAIN-CONTAINING PROTEIN"/>
    <property type="match status" value="1"/>
</dbReference>
<evidence type="ECO:0000313" key="5">
    <source>
        <dbReference type="Proteomes" id="UP000799770"/>
    </source>
</evidence>
<reference evidence="4" key="1">
    <citation type="journal article" date="2020" name="Stud. Mycol.">
        <title>101 Dothideomycetes genomes: a test case for predicting lifestyles and emergence of pathogens.</title>
        <authorList>
            <person name="Haridas S."/>
            <person name="Albert R."/>
            <person name="Binder M."/>
            <person name="Bloem J."/>
            <person name="Labutti K."/>
            <person name="Salamov A."/>
            <person name="Andreopoulos B."/>
            <person name="Baker S."/>
            <person name="Barry K."/>
            <person name="Bills G."/>
            <person name="Bluhm B."/>
            <person name="Cannon C."/>
            <person name="Castanera R."/>
            <person name="Culley D."/>
            <person name="Daum C."/>
            <person name="Ezra D."/>
            <person name="Gonzalez J."/>
            <person name="Henrissat B."/>
            <person name="Kuo A."/>
            <person name="Liang C."/>
            <person name="Lipzen A."/>
            <person name="Lutzoni F."/>
            <person name="Magnuson J."/>
            <person name="Mondo S."/>
            <person name="Nolan M."/>
            <person name="Ohm R."/>
            <person name="Pangilinan J."/>
            <person name="Park H.-J."/>
            <person name="Ramirez L."/>
            <person name="Alfaro M."/>
            <person name="Sun H."/>
            <person name="Tritt A."/>
            <person name="Yoshinaga Y."/>
            <person name="Zwiers L.-H."/>
            <person name="Turgeon B."/>
            <person name="Goodwin S."/>
            <person name="Spatafora J."/>
            <person name="Crous P."/>
            <person name="Grigoriev I."/>
        </authorList>
    </citation>
    <scope>NUCLEOTIDE SEQUENCE</scope>
    <source>
        <strain evidence="4">CBS 627.86</strain>
    </source>
</reference>
<organism evidence="4 5">
    <name type="scientific">Lophiotrema nucula</name>
    <dbReference type="NCBI Taxonomy" id="690887"/>
    <lineage>
        <taxon>Eukaryota</taxon>
        <taxon>Fungi</taxon>
        <taxon>Dikarya</taxon>
        <taxon>Ascomycota</taxon>
        <taxon>Pezizomycotina</taxon>
        <taxon>Dothideomycetes</taxon>
        <taxon>Pleosporomycetidae</taxon>
        <taxon>Pleosporales</taxon>
        <taxon>Lophiotremataceae</taxon>
        <taxon>Lophiotrema</taxon>
    </lineage>
</organism>
<keyword evidence="2" id="KW-0472">Membrane</keyword>
<evidence type="ECO:0000259" key="3">
    <source>
        <dbReference type="Pfam" id="PF20253"/>
    </source>
</evidence>